<comment type="caution">
    <text evidence="2">The sequence shown here is derived from an EMBL/GenBank/DDBJ whole genome shotgun (WGS) entry which is preliminary data.</text>
</comment>
<evidence type="ECO:0000313" key="2">
    <source>
        <dbReference type="EMBL" id="EGG42284.1"/>
    </source>
</evidence>
<dbReference type="Proteomes" id="UP000004348">
    <property type="component" value="Chromosome"/>
</dbReference>
<dbReference type="EMBL" id="AEGP01000033">
    <property type="protein sequence ID" value="EGG42284.1"/>
    <property type="molecule type" value="Genomic_DNA"/>
</dbReference>
<proteinExistence type="predicted"/>
<sequence>MKEPHNYAHVGYGMIAVAASLAVIGLIALAIGSNVLFGDHIQRENTAHFNDCKEKDFKPKECEKYWDRINTDVSGIHVDLGK</sequence>
<dbReference type="PATRIC" id="fig|886738.10.peg.1029"/>
<dbReference type="AlphaFoldDB" id="F3KKB7"/>
<keyword evidence="1" id="KW-0472">Membrane</keyword>
<feature type="transmembrane region" description="Helical" evidence="1">
    <location>
        <begin position="12"/>
        <end position="37"/>
    </location>
</feature>
<keyword evidence="1" id="KW-1133">Transmembrane helix</keyword>
<reference evidence="2" key="1">
    <citation type="journal article" date="2011" name="PLoS ONE">
        <title>Genome of a low-salinity ammonia-oxidizing archaeon determined by single-cell and metagenomic analysis.</title>
        <authorList>
            <person name="Blainey P.C."/>
            <person name="Mosier A.C."/>
            <person name="Potanina A."/>
            <person name="Francis C.A."/>
            <person name="Quake S.R."/>
        </authorList>
    </citation>
    <scope>NUCLEOTIDE SEQUENCE [LARGE SCALE GENOMIC DNA]</scope>
    <source>
        <strain evidence="2">SFB1</strain>
    </source>
</reference>
<accession>F3KKB7</accession>
<name>F3KKB7_9ARCH</name>
<evidence type="ECO:0000256" key="1">
    <source>
        <dbReference type="SAM" id="Phobius"/>
    </source>
</evidence>
<organism evidence="2">
    <name type="scientific">Candidatus Nitrosarchaeum limnium SFB1</name>
    <dbReference type="NCBI Taxonomy" id="886738"/>
    <lineage>
        <taxon>Archaea</taxon>
        <taxon>Nitrososphaerota</taxon>
        <taxon>Nitrososphaeria</taxon>
        <taxon>Nitrosopumilales</taxon>
        <taxon>Nitrosopumilaceae</taxon>
        <taxon>Nitrosarchaeum</taxon>
    </lineage>
</organism>
<keyword evidence="1" id="KW-0812">Transmembrane</keyword>
<protein>
    <submittedName>
        <fullName evidence="2">Uncharacterized protein</fullName>
    </submittedName>
</protein>
<gene>
    <name evidence="2" type="ORF">Nlim_0930</name>
</gene>
<dbReference type="HOGENOM" id="CLU_2550079_0_0_2"/>